<gene>
    <name evidence="1" type="ORF">METZ01_LOCUS176198</name>
</gene>
<organism evidence="1">
    <name type="scientific">marine metagenome</name>
    <dbReference type="NCBI Taxonomy" id="408172"/>
    <lineage>
        <taxon>unclassified sequences</taxon>
        <taxon>metagenomes</taxon>
        <taxon>ecological metagenomes</taxon>
    </lineage>
</organism>
<feature type="non-terminal residue" evidence="1">
    <location>
        <position position="444"/>
    </location>
</feature>
<evidence type="ECO:0000313" key="1">
    <source>
        <dbReference type="EMBL" id="SVB23344.1"/>
    </source>
</evidence>
<reference evidence="1" key="1">
    <citation type="submission" date="2018-05" db="EMBL/GenBank/DDBJ databases">
        <authorList>
            <person name="Lanie J.A."/>
            <person name="Ng W.-L."/>
            <person name="Kazmierczak K.M."/>
            <person name="Andrzejewski T.M."/>
            <person name="Davidsen T.M."/>
            <person name="Wayne K.J."/>
            <person name="Tettelin H."/>
            <person name="Glass J.I."/>
            <person name="Rusch D."/>
            <person name="Podicherti R."/>
            <person name="Tsui H.-C.T."/>
            <person name="Winkler M.E."/>
        </authorList>
    </citation>
    <scope>NUCLEOTIDE SEQUENCE</scope>
</reference>
<dbReference type="AlphaFoldDB" id="A0A382CBR8"/>
<name>A0A382CBR8_9ZZZZ</name>
<accession>A0A382CBR8</accession>
<sequence length="444" mass="49530">MKKTVIIILSLSICLASGKLQKQMDKLMKSLHDQYQIYTPEDLHKLKSQPSAADRTNSNRDMSDIVGEWYVDHTNIGLYVTVGTDQSIPNGAALMALDTAEGIITATHNDYETELNFLLDGSFLEEGDDDDDPIGDNDYYRNADALTYAQDYVDENSSDYDQSTFDLETEFELVIDGNDVSGGLGGDDPENCEINWPEDPFQMAVYSFVSEYVLEEGGSVGCFVDSDTLNQTYEEFVLDMESEWTGDYDYTVCAGMSSEDPDWVCCDCDCMDFDDMECMADDEDCLENLECGDDNGSSQLLIMNFDFMNFFAFMFGMALEGVDNPLLVVFDYEEDMVLAMTSPLAFGEESPVYFAGDPDEVASSVSIDPVEQTVTFTELSLMDSTGAVVFVLNGTIGPGMIDLVADVETELPFPAIFNEQDQEEIYMTFYEDSTGIDVQIYEDY</sequence>
<dbReference type="EMBL" id="UINC01033684">
    <property type="protein sequence ID" value="SVB23344.1"/>
    <property type="molecule type" value="Genomic_DNA"/>
</dbReference>
<protein>
    <submittedName>
        <fullName evidence="1">Uncharacterized protein</fullName>
    </submittedName>
</protein>
<proteinExistence type="predicted"/>